<sequence length="1478" mass="175876">MDNILAENRVLRRLAKVSENYGFNLEEIKIAEKQKIEDYKAQVRYLEKEVEELEGERMQLRNRLRILSNIYDQNPRGDRYLGLTQNELQQVDEFVANLKNKIRVKVTQDDTKTQLIKQIKELEDQVRRCQIEHVEREKDTDKQKRKNKNFNDKDIQLILEQNNELKKALEQITQQLSQLQSNKSITQNKPSIDSENNELDINNKGYPIYLQHLAKPPQPLPGALGNWDDISQVRSYKFKQNIPPEIFELYSEGGFNQTLAKYQIAQLQVMNIEIIKLLTEKEKEYNILQSESEEMKNQLTKCLLIQDNLYEKHYEVKSKLDEKVKIMENQLNDKTCEIQRLNEELYEYKNINQISQNNDRDKLKQKLAEMTQKTSILDVNLIKISRKYSCLKDEYIEISEAYKNYSAEFCKKETILIEKIQGLVEWKKKSQHYLKTLLQEVQDSVHKSRFNILRNKFDKQQDELANIKEKNTQLLSEIHKLKNSERMLFEKNQKIRILEDETLEIQLELQMTKKMLEIIDPHYKKYLISYQKLVDIMINKSISPTQIFQQIDDNRDGFLGPQEFLQAMRNLKVDFNQQEVEILFKFMDFDGSNKIELKNLLGNQEDQALLQENPKNSQFMIYGKKFNKLDLVQVKLLKHSTKMVVEKLLKKKHEETVSYVFHMADTSGDGKITYSEFHSLFENIISDVMRQQLLMTAEDLSWQKKVILKIDEAIHSQGQYIKDLYQLLDNNDDDEIDFIEFKSLFVKLQLNVQDEELRQLFADIDIDSNGSIEYNELINYIRSAKVEKMKIEKMKRVGAKIDAMQKQGQLRELDTQDIQNLPKEARLELKINLLEIKDKNLNSRCDILMYQLNLTEKMNAKLNLQLKDRENEIILQIKKYNELQKLYHRAQNTLEGCETKQMSKQIHKINKRLQKEAMELRVQNKNLKNLHEFASNQVKELLISNERKKFETESLQETIKELQSTSDEKAIVGKLQHSLMIAKYNQSQTNIKYDNLIHDLEKYQQQLQITEFELNEANQDSIESREVLRQKIYDYEDNITDLRNKILPTITMSKIDDMYRRINELSSVKTDLEIQNKKLRDDNHELAIKCDYFEALEQQFDELKNDLKTKYSDQLQQRVIELSLQVSEQKLMEMKAKRDQEIAKEKEEYYQRITRQHLEHVKALEQESELTNKKFNEREQFWRQKHQEAMNLVMNDKEMKEKDKNDDPIYRLRRQAGKTNKIIGTVQLNNTQENAKEKNQKEYQNTVMHKGVKYINELEAEDNENQENIQNLKKEIEVYKERQTSLYQEIDRLKEFVNQLKNEQNNKKYNFINEDSQKIALAAQKTISTLQGLIDDKNYEIERKDLLIEKMKRDFRQEKEKDSAEIRKLLMQACSTSGSRNDIQNNNSFFSKNDEENYKSKNNLESQVDQLSIKCKLQQKTIDELEVLVKRLEDELIISRQNHKVQDLEDQVKALQKLLKENNRIIQDLKKQKEALQI</sequence>
<reference evidence="4 5" key="1">
    <citation type="submission" date="2011-07" db="EMBL/GenBank/DDBJ databases">
        <authorList>
            <person name="Coyne R."/>
            <person name="Brami D."/>
            <person name="Johnson J."/>
            <person name="Hostetler J."/>
            <person name="Hannick L."/>
            <person name="Clark T."/>
            <person name="Cassidy-Hanley D."/>
            <person name="Inman J."/>
        </authorList>
    </citation>
    <scope>NUCLEOTIDE SEQUENCE [LARGE SCALE GENOMIC DNA]</scope>
    <source>
        <strain evidence="4 5">G5</strain>
    </source>
</reference>
<organism evidence="4 5">
    <name type="scientific">Ichthyophthirius multifiliis</name>
    <name type="common">White spot disease agent</name>
    <name type="synonym">Ich</name>
    <dbReference type="NCBI Taxonomy" id="5932"/>
    <lineage>
        <taxon>Eukaryota</taxon>
        <taxon>Sar</taxon>
        <taxon>Alveolata</taxon>
        <taxon>Ciliophora</taxon>
        <taxon>Intramacronucleata</taxon>
        <taxon>Oligohymenophorea</taxon>
        <taxon>Hymenostomatida</taxon>
        <taxon>Ophryoglenina</taxon>
        <taxon>Ichthyophthirius</taxon>
    </lineage>
</organism>
<dbReference type="GeneID" id="14903352"/>
<feature type="coiled-coil region" evidence="2">
    <location>
        <begin position="993"/>
        <end position="1144"/>
    </location>
</feature>
<evidence type="ECO:0000259" key="3">
    <source>
        <dbReference type="PROSITE" id="PS50222"/>
    </source>
</evidence>
<keyword evidence="1" id="KW-0106">Calcium</keyword>
<feature type="domain" description="EF-hand" evidence="3">
    <location>
        <begin position="546"/>
        <end position="574"/>
    </location>
</feature>
<proteinExistence type="predicted"/>
<feature type="coiled-coil region" evidence="2">
    <location>
        <begin position="1401"/>
        <end position="1475"/>
    </location>
</feature>
<dbReference type="CDD" id="cd00051">
    <property type="entry name" value="EFh"/>
    <property type="match status" value="2"/>
</dbReference>
<dbReference type="Proteomes" id="UP000008983">
    <property type="component" value="Unassembled WGS sequence"/>
</dbReference>
<dbReference type="EMBL" id="GL984375">
    <property type="protein sequence ID" value="EGR27290.1"/>
    <property type="molecule type" value="Genomic_DNA"/>
</dbReference>
<evidence type="ECO:0000313" key="5">
    <source>
        <dbReference type="Proteomes" id="UP000008983"/>
    </source>
</evidence>
<dbReference type="RefSeq" id="XP_004024174.1">
    <property type="nucleotide sequence ID" value="XM_004024125.1"/>
</dbReference>
<feature type="domain" description="EF-hand" evidence="3">
    <location>
        <begin position="652"/>
        <end position="687"/>
    </location>
</feature>
<dbReference type="InParanoid" id="G0R5G8"/>
<feature type="coiled-coil region" evidence="2">
    <location>
        <begin position="105"/>
        <end position="189"/>
    </location>
</feature>
<dbReference type="Pfam" id="PF13202">
    <property type="entry name" value="EF-hand_5"/>
    <property type="match status" value="1"/>
</dbReference>
<dbReference type="STRING" id="857967.G0R5G8"/>
<name>G0R5G8_ICHMU</name>
<feature type="coiled-coil region" evidence="2">
    <location>
        <begin position="852"/>
        <end position="965"/>
    </location>
</feature>
<dbReference type="InterPro" id="IPR002048">
    <property type="entry name" value="EF_hand_dom"/>
</dbReference>
<evidence type="ECO:0000256" key="2">
    <source>
        <dbReference type="SAM" id="Coils"/>
    </source>
</evidence>
<keyword evidence="5" id="KW-1185">Reference proteome</keyword>
<dbReference type="InterPro" id="IPR018247">
    <property type="entry name" value="EF_Hand_1_Ca_BS"/>
</dbReference>
<dbReference type="InterPro" id="IPR001751">
    <property type="entry name" value="S100/CaBP7/8-like_CS"/>
</dbReference>
<gene>
    <name evidence="4" type="ORF">IMG5_198820</name>
</gene>
<dbReference type="SUPFAM" id="SSF47473">
    <property type="entry name" value="EF-hand"/>
    <property type="match status" value="2"/>
</dbReference>
<feature type="coiled-coil region" evidence="2">
    <location>
        <begin position="1255"/>
        <end position="1303"/>
    </location>
</feature>
<dbReference type="PROSITE" id="PS00018">
    <property type="entry name" value="EF_HAND_1"/>
    <property type="match status" value="4"/>
</dbReference>
<dbReference type="InterPro" id="IPR011992">
    <property type="entry name" value="EF-hand-dom_pair"/>
</dbReference>
<feature type="coiled-coil region" evidence="2">
    <location>
        <begin position="278"/>
        <end position="373"/>
    </location>
</feature>
<feature type="domain" description="EF-hand" evidence="3">
    <location>
        <begin position="752"/>
        <end position="787"/>
    </location>
</feature>
<protein>
    <recommendedName>
        <fullName evidence="3">EF-hand domain-containing protein</fullName>
    </recommendedName>
</protein>
<dbReference type="eggNOG" id="KOG0027">
    <property type="taxonomic scope" value="Eukaryota"/>
</dbReference>
<dbReference type="Gene3D" id="1.10.238.10">
    <property type="entry name" value="EF-hand"/>
    <property type="match status" value="3"/>
</dbReference>
<accession>G0R5G8</accession>
<dbReference type="GO" id="GO:0005509">
    <property type="term" value="F:calcium ion binding"/>
    <property type="evidence" value="ECO:0007669"/>
    <property type="project" value="InterPro"/>
</dbReference>
<dbReference type="PROSITE" id="PS50222">
    <property type="entry name" value="EF_HAND_2"/>
    <property type="match status" value="4"/>
</dbReference>
<evidence type="ECO:0000313" key="4">
    <source>
        <dbReference type="EMBL" id="EGR27290.1"/>
    </source>
</evidence>
<feature type="coiled-coil region" evidence="2">
    <location>
        <begin position="29"/>
        <end position="70"/>
    </location>
</feature>
<feature type="domain" description="EF-hand" evidence="3">
    <location>
        <begin position="716"/>
        <end position="751"/>
    </location>
</feature>
<dbReference type="SMART" id="SM00054">
    <property type="entry name" value="EFh"/>
    <property type="match status" value="5"/>
</dbReference>
<dbReference type="Pfam" id="PF13499">
    <property type="entry name" value="EF-hand_7"/>
    <property type="match status" value="2"/>
</dbReference>
<keyword evidence="2" id="KW-0175">Coiled coil</keyword>
<dbReference type="OrthoDB" id="312544at2759"/>
<evidence type="ECO:0000256" key="1">
    <source>
        <dbReference type="ARBA" id="ARBA00022837"/>
    </source>
</evidence>
<dbReference type="OMA" id="MRITNDQ"/>
<dbReference type="PROSITE" id="PS00303">
    <property type="entry name" value="S100_CABP"/>
    <property type="match status" value="1"/>
</dbReference>
<feature type="coiled-coil region" evidence="2">
    <location>
        <begin position="450"/>
        <end position="501"/>
    </location>
</feature>